<accession>A1ZN53</accession>
<evidence type="ECO:0000313" key="1">
    <source>
        <dbReference type="EMBL" id="EAY28234.1"/>
    </source>
</evidence>
<dbReference type="OrthoDB" id="878538at2"/>
<organism evidence="1 2">
    <name type="scientific">Microscilla marina ATCC 23134</name>
    <dbReference type="NCBI Taxonomy" id="313606"/>
    <lineage>
        <taxon>Bacteria</taxon>
        <taxon>Pseudomonadati</taxon>
        <taxon>Bacteroidota</taxon>
        <taxon>Cytophagia</taxon>
        <taxon>Cytophagales</taxon>
        <taxon>Microscillaceae</taxon>
        <taxon>Microscilla</taxon>
    </lineage>
</organism>
<sequence length="140" mass="16347">MAKITLSNNQYFESSFDQELKLYELIWHKASEAIEDDEYKALMNADRDKVLQECDKLNYIVINIKERMDTMSPELQEWSTAAISSQIFSKYNVLKIAVIASKDFYTQVSVEQAIEEDNINEGVVRYFEDEQQATEWILGL</sequence>
<proteinExistence type="predicted"/>
<dbReference type="Gene3D" id="3.40.50.10600">
    <property type="entry name" value="SpoIIaa-like domains"/>
    <property type="match status" value="1"/>
</dbReference>
<comment type="caution">
    <text evidence="1">The sequence shown here is derived from an EMBL/GenBank/DDBJ whole genome shotgun (WGS) entry which is preliminary data.</text>
</comment>
<keyword evidence="2" id="KW-1185">Reference proteome</keyword>
<dbReference type="RefSeq" id="WP_002698432.1">
    <property type="nucleotide sequence ID" value="NZ_AAWS01000017.1"/>
</dbReference>
<evidence type="ECO:0000313" key="2">
    <source>
        <dbReference type="Proteomes" id="UP000004095"/>
    </source>
</evidence>
<dbReference type="Proteomes" id="UP000004095">
    <property type="component" value="Unassembled WGS sequence"/>
</dbReference>
<dbReference type="EMBL" id="AAWS01000017">
    <property type="protein sequence ID" value="EAY28234.1"/>
    <property type="molecule type" value="Genomic_DNA"/>
</dbReference>
<name>A1ZN53_MICM2</name>
<reference evidence="1 2" key="1">
    <citation type="submission" date="2007-01" db="EMBL/GenBank/DDBJ databases">
        <authorList>
            <person name="Haygood M."/>
            <person name="Podell S."/>
            <person name="Anderson C."/>
            <person name="Hopkinson B."/>
            <person name="Roe K."/>
            <person name="Barbeau K."/>
            <person name="Gaasterland T."/>
            <person name="Ferriera S."/>
            <person name="Johnson J."/>
            <person name="Kravitz S."/>
            <person name="Beeson K."/>
            <person name="Sutton G."/>
            <person name="Rogers Y.-H."/>
            <person name="Friedman R."/>
            <person name="Frazier M."/>
            <person name="Venter J.C."/>
        </authorList>
    </citation>
    <scope>NUCLEOTIDE SEQUENCE [LARGE SCALE GENOMIC DNA]</scope>
    <source>
        <strain evidence="1 2">ATCC 23134</strain>
    </source>
</reference>
<protein>
    <recommendedName>
        <fullName evidence="3">STAS/SEC14 domain-containing protein</fullName>
    </recommendedName>
</protein>
<dbReference type="InterPro" id="IPR038396">
    <property type="entry name" value="SpoIIAA-like_sf"/>
</dbReference>
<gene>
    <name evidence="1" type="ORF">M23134_03495</name>
</gene>
<dbReference type="AlphaFoldDB" id="A1ZN53"/>
<evidence type="ECO:0008006" key="3">
    <source>
        <dbReference type="Google" id="ProtNLM"/>
    </source>
</evidence>